<evidence type="ECO:0000313" key="5">
    <source>
        <dbReference type="RefSeq" id="XP_011494196.1"/>
    </source>
</evidence>
<dbReference type="PROSITE" id="PS50888">
    <property type="entry name" value="BHLH"/>
    <property type="match status" value="1"/>
</dbReference>
<feature type="region of interest" description="Disordered" evidence="2">
    <location>
        <begin position="127"/>
        <end position="156"/>
    </location>
</feature>
<dbReference type="AlphaFoldDB" id="A0AAJ6VKL7"/>
<dbReference type="FunFam" id="4.10.280.10:FF:000019">
    <property type="entry name" value="Myc proto-oncogene protein"/>
    <property type="match status" value="1"/>
</dbReference>
<dbReference type="GO" id="GO:0046983">
    <property type="term" value="F:protein dimerization activity"/>
    <property type="evidence" value="ECO:0007669"/>
    <property type="project" value="InterPro"/>
</dbReference>
<organism evidence="4 5">
    <name type="scientific">Ceratosolen solmsi marchali</name>
    <dbReference type="NCBI Taxonomy" id="326594"/>
    <lineage>
        <taxon>Eukaryota</taxon>
        <taxon>Metazoa</taxon>
        <taxon>Ecdysozoa</taxon>
        <taxon>Arthropoda</taxon>
        <taxon>Hexapoda</taxon>
        <taxon>Insecta</taxon>
        <taxon>Pterygota</taxon>
        <taxon>Neoptera</taxon>
        <taxon>Endopterygota</taxon>
        <taxon>Hymenoptera</taxon>
        <taxon>Apocrita</taxon>
        <taxon>Proctotrupomorpha</taxon>
        <taxon>Chalcidoidea</taxon>
        <taxon>Agaonidae</taxon>
        <taxon>Agaoninae</taxon>
        <taxon>Ceratosolen</taxon>
    </lineage>
</organism>
<sequence length="561" mass="62446">MFSRMPVPVWDSDIVFLEEPLDTATVVSDDIWKKFDLDVPLENYHHRYQNDILGAGISSLPPHCEAPMMMHFDKLNCQASRKIRHHDCMWAGLCISKEHNRTHPAKKDNQIHRRIPAGRSLLIPKVAANQQQSQQSHHHSLQAGNHQRQSSLVTSGVYQTSCRPTMATTMQAAMMVTSTASTTTTSMAMKSLESDGDSTRPETPQSSESETESEDDDEDDEAPVFRHEQININDIVSMPVSEVTGQQIQRRPSSYDRRRDDRMLRASESQETAIRNTLMSDHCYHLNQQPMNSKKLEHLGVQTPSDSEEEIDVVSYEKPSRATSSTATSSLPTYPSPAEQQHFQLTVNTAFKDRHHGSSGATSATSAPTTTAPRPRGRPPTNGSAASRKRASQAAAAAAAAAAVAASIETESPKPAKRPRQHRTYQRRATPQKNANKSNTSSPQSSPAKLSAGNSSSLASSSRSSSDDEPDTEKRSLHNNMERQRRIELRNAFEELRILVPEVEAKEKAPKVAILRQAAAFCDRLTDIEQLNLAKVIELKKKQERLRAQLSQLRRSLALQR</sequence>
<feature type="region of interest" description="Disordered" evidence="2">
    <location>
        <begin position="316"/>
        <end position="337"/>
    </location>
</feature>
<dbReference type="RefSeq" id="XP_011494196.1">
    <property type="nucleotide sequence ID" value="XM_011495894.1"/>
</dbReference>
<protein>
    <submittedName>
        <fullName evidence="5">Serine/arginine repetitive matrix protein 1</fullName>
    </submittedName>
</protein>
<gene>
    <name evidence="5" type="primary">LOC105359323</name>
</gene>
<feature type="compositionally biased region" description="Low complexity" evidence="2">
    <location>
        <begin position="321"/>
        <end position="337"/>
    </location>
</feature>
<dbReference type="Pfam" id="PF00010">
    <property type="entry name" value="HLH"/>
    <property type="match status" value="1"/>
</dbReference>
<feature type="compositionally biased region" description="Low complexity" evidence="2">
    <location>
        <begin position="358"/>
        <end position="394"/>
    </location>
</feature>
<evidence type="ECO:0000256" key="2">
    <source>
        <dbReference type="SAM" id="MobiDB-lite"/>
    </source>
</evidence>
<reference evidence="5" key="1">
    <citation type="submission" date="2025-08" db="UniProtKB">
        <authorList>
            <consortium name="RefSeq"/>
        </authorList>
    </citation>
    <scope>IDENTIFICATION</scope>
</reference>
<dbReference type="CDD" id="cd11400">
    <property type="entry name" value="bHLHzip_Myc"/>
    <property type="match status" value="1"/>
</dbReference>
<dbReference type="CTD" id="4609"/>
<dbReference type="SMART" id="SM00353">
    <property type="entry name" value="HLH"/>
    <property type="match status" value="1"/>
</dbReference>
<accession>A0AAJ6VKL7</accession>
<evidence type="ECO:0000259" key="3">
    <source>
        <dbReference type="PROSITE" id="PS50888"/>
    </source>
</evidence>
<feature type="region of interest" description="Disordered" evidence="2">
    <location>
        <begin position="406"/>
        <end position="483"/>
    </location>
</feature>
<proteinExistence type="predicted"/>
<feature type="compositionally biased region" description="Basic residues" evidence="2">
    <location>
        <begin position="415"/>
        <end position="426"/>
    </location>
</feature>
<feature type="compositionally biased region" description="Basic and acidic residues" evidence="2">
    <location>
        <begin position="472"/>
        <end position="483"/>
    </location>
</feature>
<feature type="region of interest" description="Disordered" evidence="2">
    <location>
        <begin position="190"/>
        <end position="271"/>
    </location>
</feature>
<feature type="compositionally biased region" description="Polar residues" evidence="2">
    <location>
        <begin position="142"/>
        <end position="156"/>
    </location>
</feature>
<evidence type="ECO:0000313" key="4">
    <source>
        <dbReference type="Proteomes" id="UP000695007"/>
    </source>
</evidence>
<feature type="region of interest" description="Disordered" evidence="2">
    <location>
        <begin position="353"/>
        <end position="394"/>
    </location>
</feature>
<dbReference type="GO" id="GO:0003677">
    <property type="term" value="F:DNA binding"/>
    <property type="evidence" value="ECO:0007669"/>
    <property type="project" value="UniProtKB-KW"/>
</dbReference>
<dbReference type="InterPro" id="IPR050433">
    <property type="entry name" value="Myc_transcription_factors"/>
</dbReference>
<keyword evidence="4" id="KW-1185">Reference proteome</keyword>
<name>A0AAJ6VKL7_9HYME</name>
<dbReference type="GeneID" id="105359323"/>
<dbReference type="InterPro" id="IPR011598">
    <property type="entry name" value="bHLH_dom"/>
</dbReference>
<feature type="compositionally biased region" description="Polar residues" evidence="2">
    <location>
        <begin position="427"/>
        <end position="448"/>
    </location>
</feature>
<feature type="compositionally biased region" description="Basic and acidic residues" evidence="2">
    <location>
        <begin position="253"/>
        <end position="265"/>
    </location>
</feature>
<dbReference type="KEGG" id="csol:105359323"/>
<feature type="domain" description="BHLH" evidence="3">
    <location>
        <begin position="473"/>
        <end position="525"/>
    </location>
</feature>
<keyword evidence="1" id="KW-0238">DNA-binding</keyword>
<dbReference type="SUPFAM" id="SSF47459">
    <property type="entry name" value="HLH, helix-loop-helix DNA-binding domain"/>
    <property type="match status" value="1"/>
</dbReference>
<feature type="compositionally biased region" description="Acidic residues" evidence="2">
    <location>
        <begin position="209"/>
        <end position="222"/>
    </location>
</feature>
<dbReference type="PANTHER" id="PTHR45851">
    <property type="entry name" value="MYC PROTO-ONCOGENE"/>
    <property type="match status" value="1"/>
</dbReference>
<feature type="compositionally biased region" description="Low complexity" evidence="2">
    <location>
        <begin position="450"/>
        <end position="464"/>
    </location>
</feature>
<dbReference type="Gene3D" id="4.10.280.10">
    <property type="entry name" value="Helix-loop-helix DNA-binding domain"/>
    <property type="match status" value="1"/>
</dbReference>
<dbReference type="Proteomes" id="UP000695007">
    <property type="component" value="Unplaced"/>
</dbReference>
<evidence type="ECO:0000256" key="1">
    <source>
        <dbReference type="ARBA" id="ARBA00023125"/>
    </source>
</evidence>
<dbReference type="InterPro" id="IPR036638">
    <property type="entry name" value="HLH_DNA-bd_sf"/>
</dbReference>